<keyword evidence="6 7" id="KW-0472">Membrane</keyword>
<feature type="transmembrane region" description="Helical" evidence="7">
    <location>
        <begin position="276"/>
        <end position="295"/>
    </location>
</feature>
<feature type="transmembrane region" description="Helical" evidence="7">
    <location>
        <begin position="307"/>
        <end position="325"/>
    </location>
</feature>
<accession>A0A3B1C7X6</accession>
<feature type="transmembrane region" description="Helical" evidence="7">
    <location>
        <begin position="80"/>
        <end position="100"/>
    </location>
</feature>
<dbReference type="InterPro" id="IPR011701">
    <property type="entry name" value="MFS"/>
</dbReference>
<keyword evidence="2" id="KW-0813">Transport</keyword>
<protein>
    <recommendedName>
        <fullName evidence="8">Major facilitator superfamily (MFS) profile domain-containing protein</fullName>
    </recommendedName>
</protein>
<feature type="transmembrane region" description="Helical" evidence="7">
    <location>
        <begin position="48"/>
        <end position="68"/>
    </location>
</feature>
<dbReference type="PANTHER" id="PTHR43184:SF12">
    <property type="entry name" value="SUGAR PHOSPHATE EXCHANGER 3"/>
    <property type="match status" value="1"/>
</dbReference>
<dbReference type="InterPro" id="IPR000849">
    <property type="entry name" value="Sugar_P_transporter"/>
</dbReference>
<feature type="transmembrane region" description="Helical" evidence="7">
    <location>
        <begin position="235"/>
        <end position="256"/>
    </location>
</feature>
<evidence type="ECO:0000313" key="9">
    <source>
        <dbReference type="EMBL" id="VAX18980.1"/>
    </source>
</evidence>
<sequence>MITNLLGEKSALRTWQIKIFSATWLAYVGYYFARKAFYVVKSPLADSLGFTAIDLAHLGTAYLVFYMVGQYSSAFFGRKLGPKLLLLIGMGISLACNFAFGVSNSFWTIFLFLAINGLAQGTGWPGCIGSLAYWFKRDKRGTILGFWATCYQVGSVVATSFAAYMLGEFGWRWSFFGASIVLLIIWAIVLFLHPNRPEDVGLDPIEDDDDCESCDNNATKAEKDDPEKLGWSRDVWSTVITMGLIYFSIKFLRYALWSWVPFFLNKNFGMEVSNAGYLSTVFDVAGFAGVLFAGYASDRLFKGKRALLSAVMLSLMALAFILMYAKGATDLMFFTISMGLAGFMLYGPDSLISGVGAIDVGSKKGALVAAGIINGTGSIGPIFQEEIIGWLYTKYDHSIVPILILLLSMALVSAALTFYLWWKSKQGKANL</sequence>
<dbReference type="PANTHER" id="PTHR43184">
    <property type="entry name" value="MAJOR FACILITATOR SUPERFAMILY TRANSPORTER 16, ISOFORM B"/>
    <property type="match status" value="1"/>
</dbReference>
<keyword evidence="5 7" id="KW-1133">Transmembrane helix</keyword>
<dbReference type="SUPFAM" id="SSF103473">
    <property type="entry name" value="MFS general substrate transporter"/>
    <property type="match status" value="1"/>
</dbReference>
<dbReference type="InterPro" id="IPR020846">
    <property type="entry name" value="MFS_dom"/>
</dbReference>
<dbReference type="Pfam" id="PF07690">
    <property type="entry name" value="MFS_1"/>
    <property type="match status" value="1"/>
</dbReference>
<feature type="transmembrane region" description="Helical" evidence="7">
    <location>
        <begin position="331"/>
        <end position="358"/>
    </location>
</feature>
<feature type="transmembrane region" description="Helical" evidence="7">
    <location>
        <begin position="398"/>
        <end position="422"/>
    </location>
</feature>
<evidence type="ECO:0000256" key="6">
    <source>
        <dbReference type="ARBA" id="ARBA00023136"/>
    </source>
</evidence>
<dbReference type="PROSITE" id="PS50850">
    <property type="entry name" value="MFS"/>
    <property type="match status" value="1"/>
</dbReference>
<name>A0A3B1C7X6_9ZZZZ</name>
<keyword evidence="3" id="KW-0762">Sugar transport</keyword>
<dbReference type="GO" id="GO:0005789">
    <property type="term" value="C:endoplasmic reticulum membrane"/>
    <property type="evidence" value="ECO:0007669"/>
    <property type="project" value="TreeGrafter"/>
</dbReference>
<evidence type="ECO:0000256" key="5">
    <source>
        <dbReference type="ARBA" id="ARBA00022989"/>
    </source>
</evidence>
<feature type="transmembrane region" description="Helical" evidence="7">
    <location>
        <begin position="146"/>
        <end position="167"/>
    </location>
</feature>
<keyword evidence="4 7" id="KW-0812">Transmembrane</keyword>
<evidence type="ECO:0000256" key="2">
    <source>
        <dbReference type="ARBA" id="ARBA00022448"/>
    </source>
</evidence>
<dbReference type="Gene3D" id="1.20.1250.20">
    <property type="entry name" value="MFS general substrate transporter like domains"/>
    <property type="match status" value="2"/>
</dbReference>
<proteinExistence type="predicted"/>
<dbReference type="GO" id="GO:0022857">
    <property type="term" value="F:transmembrane transporter activity"/>
    <property type="evidence" value="ECO:0007669"/>
    <property type="project" value="InterPro"/>
</dbReference>
<feature type="transmembrane region" description="Helical" evidence="7">
    <location>
        <begin position="12"/>
        <end position="33"/>
    </location>
</feature>
<evidence type="ECO:0000256" key="4">
    <source>
        <dbReference type="ARBA" id="ARBA00022692"/>
    </source>
</evidence>
<dbReference type="PIRSF" id="PIRSF002808">
    <property type="entry name" value="Hexose_phosphate_transp"/>
    <property type="match status" value="1"/>
</dbReference>
<gene>
    <name evidence="9" type="ORF">MNBD_IGNAVI01-535</name>
</gene>
<organism evidence="9">
    <name type="scientific">hydrothermal vent metagenome</name>
    <dbReference type="NCBI Taxonomy" id="652676"/>
    <lineage>
        <taxon>unclassified sequences</taxon>
        <taxon>metagenomes</taxon>
        <taxon>ecological metagenomes</taxon>
    </lineage>
</organism>
<evidence type="ECO:0000259" key="8">
    <source>
        <dbReference type="PROSITE" id="PS50850"/>
    </source>
</evidence>
<comment type="subcellular location">
    <subcellularLocation>
        <location evidence="1">Membrane</location>
        <topology evidence="1">Multi-pass membrane protein</topology>
    </subcellularLocation>
</comment>
<dbReference type="InterPro" id="IPR036259">
    <property type="entry name" value="MFS_trans_sf"/>
</dbReference>
<dbReference type="AlphaFoldDB" id="A0A3B1C7X6"/>
<dbReference type="EMBL" id="UOGD01000123">
    <property type="protein sequence ID" value="VAX18980.1"/>
    <property type="molecule type" value="Genomic_DNA"/>
</dbReference>
<feature type="transmembrane region" description="Helical" evidence="7">
    <location>
        <begin position="173"/>
        <end position="192"/>
    </location>
</feature>
<feature type="transmembrane region" description="Helical" evidence="7">
    <location>
        <begin position="365"/>
        <end position="383"/>
    </location>
</feature>
<feature type="transmembrane region" description="Helical" evidence="7">
    <location>
        <begin position="106"/>
        <end position="134"/>
    </location>
</feature>
<reference evidence="9" key="1">
    <citation type="submission" date="2018-06" db="EMBL/GenBank/DDBJ databases">
        <authorList>
            <person name="Zhirakovskaya E."/>
        </authorList>
    </citation>
    <scope>NUCLEOTIDE SEQUENCE</scope>
</reference>
<evidence type="ECO:0000256" key="3">
    <source>
        <dbReference type="ARBA" id="ARBA00022597"/>
    </source>
</evidence>
<evidence type="ECO:0000256" key="7">
    <source>
        <dbReference type="SAM" id="Phobius"/>
    </source>
</evidence>
<feature type="domain" description="Major facilitator superfamily (MFS) profile" evidence="8">
    <location>
        <begin position="19"/>
        <end position="425"/>
    </location>
</feature>
<evidence type="ECO:0000256" key="1">
    <source>
        <dbReference type="ARBA" id="ARBA00004141"/>
    </source>
</evidence>